<sequence length="179" mass="18432">MPHSGIASPSLPRLRALAVLLPILLSACASTVAMPATDSVMYSRSPLAVYPSQGQSAEQLNYDRYDCHQWAVQQSHFDPATMSGNNSLEPVPSTPGEGTATGAVFGGITGAVLSGPHHGGEGALVGAVLGAAIGVASDAQKAEQINSINADRSAQQGLVEDSYQRALEACLIGRGYSVR</sequence>
<dbReference type="InterPro" id="IPR008816">
    <property type="entry name" value="Gly_zipper_2TM_dom"/>
</dbReference>
<dbReference type="EMBL" id="LAZR01000028">
    <property type="protein sequence ID" value="KKO02982.1"/>
    <property type="molecule type" value="Genomic_DNA"/>
</dbReference>
<reference evidence="2" key="1">
    <citation type="journal article" date="2015" name="Nature">
        <title>Complex archaea that bridge the gap between prokaryotes and eukaryotes.</title>
        <authorList>
            <person name="Spang A."/>
            <person name="Saw J.H."/>
            <person name="Jorgensen S.L."/>
            <person name="Zaremba-Niedzwiedzka K."/>
            <person name="Martijn J."/>
            <person name="Lind A.E."/>
            <person name="van Eijk R."/>
            <person name="Schleper C."/>
            <person name="Guy L."/>
            <person name="Ettema T.J."/>
        </authorList>
    </citation>
    <scope>NUCLEOTIDE SEQUENCE</scope>
</reference>
<dbReference type="AlphaFoldDB" id="A0A0F9XU70"/>
<name>A0A0F9XU70_9ZZZZ</name>
<evidence type="ECO:0000259" key="1">
    <source>
        <dbReference type="Pfam" id="PF05433"/>
    </source>
</evidence>
<organism evidence="2">
    <name type="scientific">marine sediment metagenome</name>
    <dbReference type="NCBI Taxonomy" id="412755"/>
    <lineage>
        <taxon>unclassified sequences</taxon>
        <taxon>metagenomes</taxon>
        <taxon>ecological metagenomes</taxon>
    </lineage>
</organism>
<protein>
    <recommendedName>
        <fullName evidence="1">Glycine zipper 2TM domain-containing protein</fullName>
    </recommendedName>
</protein>
<comment type="caution">
    <text evidence="2">The sequence shown here is derived from an EMBL/GenBank/DDBJ whole genome shotgun (WGS) entry which is preliminary data.</text>
</comment>
<dbReference type="Pfam" id="PF05433">
    <property type="entry name" value="Rick_17kDa_Anti"/>
    <property type="match status" value="1"/>
</dbReference>
<gene>
    <name evidence="2" type="ORF">LCGC14_0099030</name>
</gene>
<dbReference type="GO" id="GO:0019867">
    <property type="term" value="C:outer membrane"/>
    <property type="evidence" value="ECO:0007669"/>
    <property type="project" value="InterPro"/>
</dbReference>
<evidence type="ECO:0000313" key="2">
    <source>
        <dbReference type="EMBL" id="KKO02982.1"/>
    </source>
</evidence>
<proteinExistence type="predicted"/>
<accession>A0A0F9XU70</accession>
<feature type="domain" description="Glycine zipper 2TM" evidence="1">
    <location>
        <begin position="98"/>
        <end position="134"/>
    </location>
</feature>